<dbReference type="Gramene" id="OB06G28650.1">
    <property type="protein sequence ID" value="OB06G28650.1"/>
    <property type="gene ID" value="OB06G28650"/>
</dbReference>
<name>J3MFS1_ORYBR</name>
<reference evidence="2" key="2">
    <citation type="submission" date="2013-04" db="UniProtKB">
        <authorList>
            <consortium name="EnsemblPlants"/>
        </authorList>
    </citation>
    <scope>IDENTIFICATION</scope>
</reference>
<protein>
    <submittedName>
        <fullName evidence="2">Uncharacterized protein</fullName>
    </submittedName>
</protein>
<keyword evidence="3" id="KW-1185">Reference proteome</keyword>
<evidence type="ECO:0000313" key="2">
    <source>
        <dbReference type="EnsemblPlants" id="OB06G28650.1"/>
    </source>
</evidence>
<feature type="region of interest" description="Disordered" evidence="1">
    <location>
        <begin position="22"/>
        <end position="65"/>
    </location>
</feature>
<evidence type="ECO:0000256" key="1">
    <source>
        <dbReference type="SAM" id="MobiDB-lite"/>
    </source>
</evidence>
<dbReference type="HOGENOM" id="CLU_2853341_0_0_1"/>
<dbReference type="EnsemblPlants" id="OB06G28650.1">
    <property type="protein sequence ID" value="OB06G28650.1"/>
    <property type="gene ID" value="OB06G28650"/>
</dbReference>
<dbReference type="Proteomes" id="UP000006038">
    <property type="component" value="Chromosome 6"/>
</dbReference>
<reference evidence="2" key="1">
    <citation type="journal article" date="2013" name="Nat. Commun.">
        <title>Whole-genome sequencing of Oryza brachyantha reveals mechanisms underlying Oryza genome evolution.</title>
        <authorList>
            <person name="Chen J."/>
            <person name="Huang Q."/>
            <person name="Gao D."/>
            <person name="Wang J."/>
            <person name="Lang Y."/>
            <person name="Liu T."/>
            <person name="Li B."/>
            <person name="Bai Z."/>
            <person name="Luis Goicoechea J."/>
            <person name="Liang C."/>
            <person name="Chen C."/>
            <person name="Zhang W."/>
            <person name="Sun S."/>
            <person name="Liao Y."/>
            <person name="Zhang X."/>
            <person name="Yang L."/>
            <person name="Song C."/>
            <person name="Wang M."/>
            <person name="Shi J."/>
            <person name="Liu G."/>
            <person name="Liu J."/>
            <person name="Zhou H."/>
            <person name="Zhou W."/>
            <person name="Yu Q."/>
            <person name="An N."/>
            <person name="Chen Y."/>
            <person name="Cai Q."/>
            <person name="Wang B."/>
            <person name="Liu B."/>
            <person name="Min J."/>
            <person name="Huang Y."/>
            <person name="Wu H."/>
            <person name="Li Z."/>
            <person name="Zhang Y."/>
            <person name="Yin Y."/>
            <person name="Song W."/>
            <person name="Jiang J."/>
            <person name="Jackson S.A."/>
            <person name="Wing R.A."/>
            <person name="Wang J."/>
            <person name="Chen M."/>
        </authorList>
    </citation>
    <scope>NUCLEOTIDE SEQUENCE [LARGE SCALE GENOMIC DNA]</scope>
    <source>
        <strain evidence="2">cv. IRGC 101232</strain>
    </source>
</reference>
<proteinExistence type="predicted"/>
<evidence type="ECO:0000313" key="3">
    <source>
        <dbReference type="Proteomes" id="UP000006038"/>
    </source>
</evidence>
<accession>J3MFS1</accession>
<sequence length="65" mass="7166">MCWIKLGNKGKTPSIRTWLKQSQTEVMRSGGQSSSGGLTSEDRRGAGKVRGRNMMPTPKSKQNQD</sequence>
<dbReference type="AlphaFoldDB" id="J3MFS1"/>
<organism evidence="2">
    <name type="scientific">Oryza brachyantha</name>
    <name type="common">malo sina</name>
    <dbReference type="NCBI Taxonomy" id="4533"/>
    <lineage>
        <taxon>Eukaryota</taxon>
        <taxon>Viridiplantae</taxon>
        <taxon>Streptophyta</taxon>
        <taxon>Embryophyta</taxon>
        <taxon>Tracheophyta</taxon>
        <taxon>Spermatophyta</taxon>
        <taxon>Magnoliopsida</taxon>
        <taxon>Liliopsida</taxon>
        <taxon>Poales</taxon>
        <taxon>Poaceae</taxon>
        <taxon>BOP clade</taxon>
        <taxon>Oryzoideae</taxon>
        <taxon>Oryzeae</taxon>
        <taxon>Oryzinae</taxon>
        <taxon>Oryza</taxon>
    </lineage>
</organism>